<dbReference type="EMBL" id="ODYU01008502">
    <property type="protein sequence ID" value="SOQ52163.1"/>
    <property type="molecule type" value="Genomic_DNA"/>
</dbReference>
<name>A0A2H1WGH1_SPOFR</name>
<sequence>MKNKESAYVTFLYREMVLSVYCTGGQEFKSCWRIGNIVNIEKGGNLTHITKHNASVVLRRFSVRLWYNSGRAGRFVPKHKLTILKTPLSRIPVAY</sequence>
<reference evidence="1" key="1">
    <citation type="submission" date="2016-07" db="EMBL/GenBank/DDBJ databases">
        <authorList>
            <person name="Bretaudeau A."/>
        </authorList>
    </citation>
    <scope>NUCLEOTIDE SEQUENCE</scope>
    <source>
        <strain evidence="1">Rice</strain>
        <tissue evidence="1">Whole body</tissue>
    </source>
</reference>
<protein>
    <submittedName>
        <fullName evidence="1">SFRICE_011735</fullName>
    </submittedName>
</protein>
<gene>
    <name evidence="1" type="ORF">SFRICE_011735</name>
</gene>
<dbReference type="AlphaFoldDB" id="A0A2H1WGH1"/>
<accession>A0A2H1WGH1</accession>
<proteinExistence type="predicted"/>
<organism evidence="1">
    <name type="scientific">Spodoptera frugiperda</name>
    <name type="common">Fall armyworm</name>
    <dbReference type="NCBI Taxonomy" id="7108"/>
    <lineage>
        <taxon>Eukaryota</taxon>
        <taxon>Metazoa</taxon>
        <taxon>Ecdysozoa</taxon>
        <taxon>Arthropoda</taxon>
        <taxon>Hexapoda</taxon>
        <taxon>Insecta</taxon>
        <taxon>Pterygota</taxon>
        <taxon>Neoptera</taxon>
        <taxon>Endopterygota</taxon>
        <taxon>Lepidoptera</taxon>
        <taxon>Glossata</taxon>
        <taxon>Ditrysia</taxon>
        <taxon>Noctuoidea</taxon>
        <taxon>Noctuidae</taxon>
        <taxon>Amphipyrinae</taxon>
        <taxon>Spodoptera</taxon>
    </lineage>
</organism>
<evidence type="ECO:0000313" key="1">
    <source>
        <dbReference type="EMBL" id="SOQ52163.1"/>
    </source>
</evidence>